<reference evidence="3 4" key="1">
    <citation type="submission" date="2017-11" db="EMBL/GenBank/DDBJ databases">
        <title>Sequencing the genomes of 1000 actinobacteria strains.</title>
        <authorList>
            <person name="Klenk H.-P."/>
        </authorList>
    </citation>
    <scope>NUCLEOTIDE SEQUENCE [LARGE SCALE GENOMIC DNA]</scope>
    <source>
        <strain evidence="3 4">DSM 44104</strain>
    </source>
</reference>
<keyword evidence="2" id="KW-1133">Transmembrane helix</keyword>
<evidence type="ECO:0000256" key="1">
    <source>
        <dbReference type="SAM" id="MobiDB-lite"/>
    </source>
</evidence>
<gene>
    <name evidence="3" type="ORF">ATL51_1971</name>
</gene>
<organism evidence="3 4">
    <name type="scientific">Pseudonocardia alni</name>
    <name type="common">Amycolata alni</name>
    <dbReference type="NCBI Taxonomy" id="33907"/>
    <lineage>
        <taxon>Bacteria</taxon>
        <taxon>Bacillati</taxon>
        <taxon>Actinomycetota</taxon>
        <taxon>Actinomycetes</taxon>
        <taxon>Pseudonocardiales</taxon>
        <taxon>Pseudonocardiaceae</taxon>
        <taxon>Pseudonocardia</taxon>
    </lineage>
</organism>
<proteinExistence type="predicted"/>
<keyword evidence="2" id="KW-0812">Transmembrane</keyword>
<feature type="compositionally biased region" description="Low complexity" evidence="1">
    <location>
        <begin position="49"/>
        <end position="76"/>
    </location>
</feature>
<feature type="region of interest" description="Disordered" evidence="1">
    <location>
        <begin position="49"/>
        <end position="78"/>
    </location>
</feature>
<sequence length="151" mass="14763">MRGVTDRTRLLVLVLPVLLGLLGMHALAAPPVSSGVHHAPAAAPVVTHGGTLHAAPGPAHPGPHGVAPAGAQGAAHPDPRGVPHDGASHLLHLCLAVLAAGAALAAAVLLAGFAPLPSSRGPAGPGSPRTAPVARPPPVPRRLALLCVSRT</sequence>
<keyword evidence="2" id="KW-0472">Membrane</keyword>
<feature type="region of interest" description="Disordered" evidence="1">
    <location>
        <begin position="119"/>
        <end position="138"/>
    </location>
</feature>
<evidence type="ECO:0000256" key="2">
    <source>
        <dbReference type="SAM" id="Phobius"/>
    </source>
</evidence>
<accession>A0AA44UN84</accession>
<evidence type="ECO:0000313" key="3">
    <source>
        <dbReference type="EMBL" id="PKB30311.1"/>
    </source>
</evidence>
<comment type="caution">
    <text evidence="3">The sequence shown here is derived from an EMBL/GenBank/DDBJ whole genome shotgun (WGS) entry which is preliminary data.</text>
</comment>
<dbReference type="Proteomes" id="UP000232453">
    <property type="component" value="Unassembled WGS sequence"/>
</dbReference>
<protein>
    <submittedName>
        <fullName evidence="3">Uncharacterized protein</fullName>
    </submittedName>
</protein>
<name>A0AA44UN84_PSEA5</name>
<feature type="compositionally biased region" description="Low complexity" evidence="1">
    <location>
        <begin position="119"/>
        <end position="133"/>
    </location>
</feature>
<dbReference type="AlphaFoldDB" id="A0AA44UN84"/>
<feature type="transmembrane region" description="Helical" evidence="2">
    <location>
        <begin position="90"/>
        <end position="113"/>
    </location>
</feature>
<dbReference type="EMBL" id="PHUJ01000003">
    <property type="protein sequence ID" value="PKB30311.1"/>
    <property type="molecule type" value="Genomic_DNA"/>
</dbReference>
<evidence type="ECO:0000313" key="4">
    <source>
        <dbReference type="Proteomes" id="UP000232453"/>
    </source>
</evidence>